<dbReference type="GO" id="GO:0005047">
    <property type="term" value="F:signal recognition particle binding"/>
    <property type="evidence" value="ECO:0007669"/>
    <property type="project" value="InterPro"/>
</dbReference>
<gene>
    <name evidence="13" type="ORF">AFUS01_LOCUS1924</name>
</gene>
<evidence type="ECO:0000256" key="9">
    <source>
        <dbReference type="ARBA" id="ARBA00023242"/>
    </source>
</evidence>
<dbReference type="GO" id="GO:0005783">
    <property type="term" value="C:endoplasmic reticulum"/>
    <property type="evidence" value="ECO:0007669"/>
    <property type="project" value="UniProtKB-SubCell"/>
</dbReference>
<keyword evidence="8 12" id="KW-0733">Signal recognition particle</keyword>
<organism evidence="13 14">
    <name type="scientific">Allacma fusca</name>
    <dbReference type="NCBI Taxonomy" id="39272"/>
    <lineage>
        <taxon>Eukaryota</taxon>
        <taxon>Metazoa</taxon>
        <taxon>Ecdysozoa</taxon>
        <taxon>Arthropoda</taxon>
        <taxon>Hexapoda</taxon>
        <taxon>Collembola</taxon>
        <taxon>Symphypleona</taxon>
        <taxon>Sminthuridae</taxon>
        <taxon>Allacma</taxon>
    </lineage>
</organism>
<dbReference type="PANTHER" id="PTHR12860:SF0">
    <property type="entry name" value="SIGNAL RECOGNITION PARTICLE SUBUNIT SRP68"/>
    <property type="match status" value="1"/>
</dbReference>
<comment type="similarity">
    <text evidence="4 12">Belongs to the SRP68 family.</text>
</comment>
<reference evidence="13" key="1">
    <citation type="submission" date="2021-06" db="EMBL/GenBank/DDBJ databases">
        <authorList>
            <person name="Hodson N. C."/>
            <person name="Mongue J. A."/>
            <person name="Jaron S. K."/>
        </authorList>
    </citation>
    <scope>NUCLEOTIDE SEQUENCE</scope>
</reference>
<dbReference type="GO" id="GO:0006614">
    <property type="term" value="P:SRP-dependent cotranslational protein targeting to membrane"/>
    <property type="evidence" value="ECO:0007669"/>
    <property type="project" value="InterPro"/>
</dbReference>
<evidence type="ECO:0000256" key="6">
    <source>
        <dbReference type="ARBA" id="ARBA00022824"/>
    </source>
</evidence>
<comment type="caution">
    <text evidence="13">The sequence shown here is derived from an EMBL/GenBank/DDBJ whole genome shotgun (WGS) entry which is preliminary data.</text>
</comment>
<dbReference type="InterPro" id="IPR026258">
    <property type="entry name" value="SRP68"/>
</dbReference>
<dbReference type="PIRSF" id="PIRSF038995">
    <property type="entry name" value="SRP68"/>
    <property type="match status" value="1"/>
</dbReference>
<evidence type="ECO:0000256" key="10">
    <source>
        <dbReference type="ARBA" id="ARBA00023274"/>
    </source>
</evidence>
<protein>
    <recommendedName>
        <fullName evidence="11 12">Signal recognition particle subunit SRP68</fullName>
        <shortName evidence="12">SRP68</shortName>
    </recommendedName>
</protein>
<dbReference type="GO" id="GO:0005829">
    <property type="term" value="C:cytosol"/>
    <property type="evidence" value="ECO:0007669"/>
    <property type="project" value="UniProtKB-ARBA"/>
</dbReference>
<accession>A0A8J2JE16</accession>
<evidence type="ECO:0000256" key="1">
    <source>
        <dbReference type="ARBA" id="ARBA00004240"/>
    </source>
</evidence>
<dbReference type="GO" id="GO:0030942">
    <property type="term" value="F:endoplasmic reticulum signal peptide binding"/>
    <property type="evidence" value="ECO:0007669"/>
    <property type="project" value="InterPro"/>
</dbReference>
<keyword evidence="10 12" id="KW-0687">Ribonucleoprotein</keyword>
<dbReference type="FunFam" id="1.10.3450.40:FF:000001">
    <property type="entry name" value="Signal recognition particle subunit SRP68"/>
    <property type="match status" value="1"/>
</dbReference>
<sequence length="557" mass="63581">MTLAETSGEAASSVEEVNSGELLQLKILPVLKERQLQHGLRHGDYQRYRGYCTRRLSRLRHCLRLPQGNRKNFKKREVSGADLELEKADSRYLEIPVTIIERAWACAMELKQEANTETRKRIHLVSRLKKALVHAEQFQELGRESTRLDERTKLEIEAYASFIFASFHFEMQHWEDAMRNFKNAQSIYAQIARVLGDHPEASIYNEKSNELLPSMRFCAYQTGADLNISELTAQFQSAAIEAMIAQRPKMSEVNFRGYKITVPTEKIQALLVRIEDFEKKDSVKVEDYEEILVELRDAIQAVRDLTKPEQQTAKTKPSMMLSYLLYLRLKLTNSRTELLLKEKTQPKDSIRLIEMILHNFSEMKTIPELDNDDDFQLDVDNSIAAFKGIRCRYLADVYNSSKKWTEALLLYNKTVEYLQQALKNKPTDKNLLDNIAKAQSYAKSASIECRAQIVLAGVNDDDDVDSVLKLRRPKEPLIDRLNDFVLDESLVSGEPNVAVFPPDFSPVPCKPLFFDLALNHIKVPASLEDKAGLSTKKGGDAGKGITGFVKGLWGWGK</sequence>
<dbReference type="AlphaFoldDB" id="A0A8J2JE16"/>
<proteinExistence type="inferred from homology"/>
<evidence type="ECO:0000256" key="4">
    <source>
        <dbReference type="ARBA" id="ARBA00009352"/>
    </source>
</evidence>
<dbReference type="GO" id="GO:0008312">
    <property type="term" value="F:7S RNA binding"/>
    <property type="evidence" value="ECO:0007669"/>
    <property type="project" value="InterPro"/>
</dbReference>
<name>A0A8J2JE16_9HEXA</name>
<evidence type="ECO:0000313" key="14">
    <source>
        <dbReference type="Proteomes" id="UP000708208"/>
    </source>
</evidence>
<keyword evidence="6" id="KW-0256">Endoplasmic reticulum</keyword>
<evidence type="ECO:0000256" key="3">
    <source>
        <dbReference type="ARBA" id="ARBA00004604"/>
    </source>
</evidence>
<evidence type="ECO:0000256" key="8">
    <source>
        <dbReference type="ARBA" id="ARBA00023135"/>
    </source>
</evidence>
<evidence type="ECO:0000256" key="7">
    <source>
        <dbReference type="ARBA" id="ARBA00022884"/>
    </source>
</evidence>
<dbReference type="CDD" id="cd15481">
    <property type="entry name" value="SRP68-RBD"/>
    <property type="match status" value="1"/>
</dbReference>
<dbReference type="GO" id="GO:0005786">
    <property type="term" value="C:signal recognition particle, endoplasmic reticulum targeting"/>
    <property type="evidence" value="ECO:0007669"/>
    <property type="project" value="UniProtKB-KW"/>
</dbReference>
<dbReference type="GO" id="GO:0005730">
    <property type="term" value="C:nucleolus"/>
    <property type="evidence" value="ECO:0007669"/>
    <property type="project" value="UniProtKB-SubCell"/>
</dbReference>
<keyword evidence="9" id="KW-0539">Nucleus</keyword>
<dbReference type="Proteomes" id="UP000708208">
    <property type="component" value="Unassembled WGS sequence"/>
</dbReference>
<evidence type="ECO:0000313" key="13">
    <source>
        <dbReference type="EMBL" id="CAG7668630.1"/>
    </source>
</evidence>
<evidence type="ECO:0000256" key="5">
    <source>
        <dbReference type="ARBA" id="ARBA00022490"/>
    </source>
</evidence>
<comment type="function">
    <text evidence="12">Component of the signal recognition particle (SRP) complex, a ribonucleoprotein complex that mediates the cotranslational targeting of secretory and membrane proteins to the endoplasmic reticulum (ER). The SRP complex interacts with the signal sequence in nascent secretory and membrane proteins and directs them to the membrane of the ER.</text>
</comment>
<keyword evidence="5 12" id="KW-0963">Cytoplasm</keyword>
<evidence type="ECO:0000256" key="11">
    <source>
        <dbReference type="ARBA" id="ARBA00029498"/>
    </source>
</evidence>
<dbReference type="EMBL" id="CAJVCH010010930">
    <property type="protein sequence ID" value="CAG7668630.1"/>
    <property type="molecule type" value="Genomic_DNA"/>
</dbReference>
<evidence type="ECO:0000256" key="12">
    <source>
        <dbReference type="PIRNR" id="PIRNR038995"/>
    </source>
</evidence>
<dbReference type="PANTHER" id="PTHR12860">
    <property type="entry name" value="SIGNAL RECOGNITION PARTICLE 68 KDA PROTEIN"/>
    <property type="match status" value="1"/>
</dbReference>
<evidence type="ECO:0000256" key="2">
    <source>
        <dbReference type="ARBA" id="ARBA00004496"/>
    </source>
</evidence>
<comment type="subcellular location">
    <subcellularLocation>
        <location evidence="2 12">Cytoplasm</location>
    </subcellularLocation>
    <subcellularLocation>
        <location evidence="1">Endoplasmic reticulum</location>
    </subcellularLocation>
    <subcellularLocation>
        <location evidence="3">Nucleus</location>
        <location evidence="3">Nucleolus</location>
    </subcellularLocation>
</comment>
<keyword evidence="14" id="KW-1185">Reference proteome</keyword>
<dbReference type="Pfam" id="PF16969">
    <property type="entry name" value="SRP68"/>
    <property type="match status" value="1"/>
</dbReference>
<dbReference type="InterPro" id="IPR034652">
    <property type="entry name" value="SRP68-RBD"/>
</dbReference>
<dbReference type="OrthoDB" id="10255118at2759"/>
<keyword evidence="7 12" id="KW-0694">RNA-binding</keyword>